<evidence type="ECO:0000259" key="2">
    <source>
        <dbReference type="Pfam" id="PF10260"/>
    </source>
</evidence>
<keyword evidence="1" id="KW-1133">Transmembrane helix</keyword>
<dbReference type="InterPro" id="IPR019387">
    <property type="entry name" value="SAYSvFN_dom"/>
</dbReference>
<dbReference type="Proteomes" id="UP000030763">
    <property type="component" value="Unassembled WGS sequence"/>
</dbReference>
<dbReference type="EMBL" id="HG720764">
    <property type="protein sequence ID" value="CDJ59734.1"/>
    <property type="molecule type" value="Genomic_DNA"/>
</dbReference>
<dbReference type="AlphaFoldDB" id="U6MB89"/>
<sequence length="141" mass="15332">MEEDTRGLTQFLAQVLTGSFWRGKLTRANLARAALVVGVLLCLRYFGAVFASILGIILIFRNLGERSGGASAYSVFNRGAHYLLGDLRLGRIDQELRNAGVAAEDDGRVVAYRPPVELRSRDANKKCPCGSGKKLKKCCGV</sequence>
<dbReference type="InterPro" id="IPR004027">
    <property type="entry name" value="SEC_C_motif"/>
</dbReference>
<reference evidence="3" key="1">
    <citation type="submission" date="2013-10" db="EMBL/GenBank/DDBJ databases">
        <title>Genomic analysis of the causative agents of coccidiosis in chickens.</title>
        <authorList>
            <person name="Reid A.J."/>
            <person name="Blake D."/>
            <person name="Billington K."/>
            <person name="Browne H."/>
            <person name="Dunn M."/>
            <person name="Hung S."/>
            <person name="Kawahara F."/>
            <person name="Miranda-Saavedra D."/>
            <person name="Mourier T."/>
            <person name="Nagra H."/>
            <person name="Otto T.D."/>
            <person name="Rawlings N."/>
            <person name="Sanchez A."/>
            <person name="Sanders M."/>
            <person name="Subramaniam C."/>
            <person name="Tay Y."/>
            <person name="Dear P."/>
            <person name="Doerig C."/>
            <person name="Gruber A."/>
            <person name="Parkinson J."/>
            <person name="Shirley M."/>
            <person name="Wan K.L."/>
            <person name="Berriman M."/>
            <person name="Tomley F."/>
            <person name="Pain A."/>
        </authorList>
    </citation>
    <scope>NUCLEOTIDE SEQUENCE [LARGE SCALE GENOMIC DNA]</scope>
    <source>
        <strain evidence="3">Weybridge</strain>
    </source>
</reference>
<dbReference type="Gene3D" id="3.10.450.50">
    <property type="match status" value="1"/>
</dbReference>
<feature type="domain" description="SAYSvFN" evidence="2">
    <location>
        <begin position="43"/>
        <end position="96"/>
    </location>
</feature>
<organism evidence="3 4">
    <name type="scientific">Eimeria maxima</name>
    <name type="common">Coccidian parasite</name>
    <dbReference type="NCBI Taxonomy" id="5804"/>
    <lineage>
        <taxon>Eukaryota</taxon>
        <taxon>Sar</taxon>
        <taxon>Alveolata</taxon>
        <taxon>Apicomplexa</taxon>
        <taxon>Conoidasida</taxon>
        <taxon>Coccidia</taxon>
        <taxon>Eucoccidiorida</taxon>
        <taxon>Eimeriorina</taxon>
        <taxon>Eimeriidae</taxon>
        <taxon>Eimeria</taxon>
    </lineage>
</organism>
<dbReference type="SUPFAM" id="SSF103642">
    <property type="entry name" value="Sec-C motif"/>
    <property type="match status" value="1"/>
</dbReference>
<keyword evidence="1" id="KW-0472">Membrane</keyword>
<reference evidence="3" key="2">
    <citation type="submission" date="2013-10" db="EMBL/GenBank/DDBJ databases">
        <authorList>
            <person name="Aslett M."/>
        </authorList>
    </citation>
    <scope>NUCLEOTIDE SEQUENCE [LARGE SCALE GENOMIC DNA]</scope>
    <source>
        <strain evidence="3">Weybridge</strain>
    </source>
</reference>
<proteinExistence type="predicted"/>
<dbReference type="VEuPathDB" id="ToxoDB:EMWEY_00024430"/>
<dbReference type="Pfam" id="PF10260">
    <property type="entry name" value="SAYSvFN"/>
    <property type="match status" value="1"/>
</dbReference>
<evidence type="ECO:0000256" key="1">
    <source>
        <dbReference type="SAM" id="Phobius"/>
    </source>
</evidence>
<gene>
    <name evidence="3" type="ORF">EMWEY_00024430</name>
</gene>
<keyword evidence="1" id="KW-0812">Transmembrane</keyword>
<protein>
    <recommendedName>
        <fullName evidence="2">SAYSvFN domain-containing protein</fullName>
    </recommendedName>
</protein>
<keyword evidence="4" id="KW-1185">Reference proteome</keyword>
<dbReference type="OMA" id="LCTCGSN"/>
<dbReference type="RefSeq" id="XP_013336379.1">
    <property type="nucleotide sequence ID" value="XM_013480925.1"/>
</dbReference>
<dbReference type="Pfam" id="PF02810">
    <property type="entry name" value="SEC-C"/>
    <property type="match status" value="1"/>
</dbReference>
<dbReference type="GeneID" id="25336429"/>
<name>U6MB89_EIMMA</name>
<dbReference type="OrthoDB" id="71310at2759"/>
<evidence type="ECO:0000313" key="3">
    <source>
        <dbReference type="EMBL" id="CDJ59734.1"/>
    </source>
</evidence>
<evidence type="ECO:0000313" key="4">
    <source>
        <dbReference type="Proteomes" id="UP000030763"/>
    </source>
</evidence>
<accession>U6MB89</accession>
<feature type="transmembrane region" description="Helical" evidence="1">
    <location>
        <begin position="33"/>
        <end position="60"/>
    </location>
</feature>